<dbReference type="EMBL" id="JYDP01000022">
    <property type="protein sequence ID" value="KRZ14688.1"/>
    <property type="molecule type" value="Genomic_DNA"/>
</dbReference>
<accession>A0A0V1HWF1</accession>
<proteinExistence type="predicted"/>
<dbReference type="Proteomes" id="UP000055024">
    <property type="component" value="Unassembled WGS sequence"/>
</dbReference>
<sequence>MNKSFTLNKFAVDSTTLNAESEWKFWLMQFQDFVQFNYVQDCKSYDYGLIKTTVKPFSPDCNSPERTKCVSLYINLLLGSEIPCGEQACMISYEVCRERSIPRDH</sequence>
<name>A0A0V1HWF1_9BILA</name>
<protein>
    <submittedName>
        <fullName evidence="1">Uncharacterized protein</fullName>
    </submittedName>
</protein>
<keyword evidence="2" id="KW-1185">Reference proteome</keyword>
<evidence type="ECO:0000313" key="2">
    <source>
        <dbReference type="Proteomes" id="UP000055024"/>
    </source>
</evidence>
<organism evidence="1 2">
    <name type="scientific">Trichinella zimbabwensis</name>
    <dbReference type="NCBI Taxonomy" id="268475"/>
    <lineage>
        <taxon>Eukaryota</taxon>
        <taxon>Metazoa</taxon>
        <taxon>Ecdysozoa</taxon>
        <taxon>Nematoda</taxon>
        <taxon>Enoplea</taxon>
        <taxon>Dorylaimia</taxon>
        <taxon>Trichinellida</taxon>
        <taxon>Trichinellidae</taxon>
        <taxon>Trichinella</taxon>
    </lineage>
</organism>
<evidence type="ECO:0000313" key="1">
    <source>
        <dbReference type="EMBL" id="KRZ14688.1"/>
    </source>
</evidence>
<gene>
    <name evidence="1" type="ORF">T11_2901</name>
</gene>
<dbReference type="AlphaFoldDB" id="A0A0V1HWF1"/>
<reference evidence="1 2" key="1">
    <citation type="submission" date="2015-01" db="EMBL/GenBank/DDBJ databases">
        <title>Evolution of Trichinella species and genotypes.</title>
        <authorList>
            <person name="Korhonen P.K."/>
            <person name="Edoardo P."/>
            <person name="Giuseppe L.R."/>
            <person name="Gasser R.B."/>
        </authorList>
    </citation>
    <scope>NUCLEOTIDE SEQUENCE [LARGE SCALE GENOMIC DNA]</scope>
    <source>
        <strain evidence="1">ISS1029</strain>
    </source>
</reference>
<comment type="caution">
    <text evidence="1">The sequence shown here is derived from an EMBL/GenBank/DDBJ whole genome shotgun (WGS) entry which is preliminary data.</text>
</comment>